<keyword evidence="3" id="KW-1185">Reference proteome</keyword>
<evidence type="ECO:0000313" key="3">
    <source>
        <dbReference type="Proteomes" id="UP000765509"/>
    </source>
</evidence>
<name>A0A9Q3BTI8_9BASI</name>
<organism evidence="2 3">
    <name type="scientific">Austropuccinia psidii MF-1</name>
    <dbReference type="NCBI Taxonomy" id="1389203"/>
    <lineage>
        <taxon>Eukaryota</taxon>
        <taxon>Fungi</taxon>
        <taxon>Dikarya</taxon>
        <taxon>Basidiomycota</taxon>
        <taxon>Pucciniomycotina</taxon>
        <taxon>Pucciniomycetes</taxon>
        <taxon>Pucciniales</taxon>
        <taxon>Sphaerophragmiaceae</taxon>
        <taxon>Austropuccinia</taxon>
    </lineage>
</organism>
<dbReference type="Proteomes" id="UP000765509">
    <property type="component" value="Unassembled WGS sequence"/>
</dbReference>
<proteinExistence type="predicted"/>
<reference evidence="2" key="1">
    <citation type="submission" date="2021-03" db="EMBL/GenBank/DDBJ databases">
        <title>Draft genome sequence of rust myrtle Austropuccinia psidii MF-1, a brazilian biotype.</title>
        <authorList>
            <person name="Quecine M.C."/>
            <person name="Pachon D.M.R."/>
            <person name="Bonatelli M.L."/>
            <person name="Correr F.H."/>
            <person name="Franceschini L.M."/>
            <person name="Leite T.F."/>
            <person name="Margarido G.R.A."/>
            <person name="Almeida C.A."/>
            <person name="Ferrarezi J.A."/>
            <person name="Labate C.A."/>
        </authorList>
    </citation>
    <scope>NUCLEOTIDE SEQUENCE</scope>
    <source>
        <strain evidence="2">MF-1</strain>
    </source>
</reference>
<feature type="region of interest" description="Disordered" evidence="1">
    <location>
        <begin position="98"/>
        <end position="236"/>
    </location>
</feature>
<sequence length="236" mass="26381">MTPTTSGSNYSIKSSYKSKRWECQPRGEAQMEDSRASTSFQMLARTFETLLESPEDEITAIPSVRYDQHPTSRSRDIPVSLQELESLDSNVCDRVSPADKSLVEKQENFVRGSEAVGPKEGKKPCGSSSSLHKKQYPSKITTHRKEIPKEQPEGQETGKAQIEEALPSEVQNSKERKDRGPSQGFYANVLQRKSPEDKGLVEKQKNFVRGPEERVGSKEGQQPLGSSSSLDKKKYT</sequence>
<feature type="compositionally biased region" description="Basic and acidic residues" evidence="1">
    <location>
        <begin position="143"/>
        <end position="152"/>
    </location>
</feature>
<feature type="compositionally biased region" description="Polar residues" evidence="1">
    <location>
        <begin position="219"/>
        <end position="229"/>
    </location>
</feature>
<feature type="compositionally biased region" description="Basic and acidic residues" evidence="1">
    <location>
        <begin position="66"/>
        <end position="76"/>
    </location>
</feature>
<evidence type="ECO:0000313" key="2">
    <source>
        <dbReference type="EMBL" id="MBW0470885.1"/>
    </source>
</evidence>
<feature type="compositionally biased region" description="Basic and acidic residues" evidence="1">
    <location>
        <begin position="193"/>
        <end position="217"/>
    </location>
</feature>
<dbReference type="AlphaFoldDB" id="A0A9Q3BTI8"/>
<protein>
    <submittedName>
        <fullName evidence="2">Uncharacterized protein</fullName>
    </submittedName>
</protein>
<feature type="region of interest" description="Disordered" evidence="1">
    <location>
        <begin position="52"/>
        <end position="79"/>
    </location>
</feature>
<comment type="caution">
    <text evidence="2">The sequence shown here is derived from an EMBL/GenBank/DDBJ whole genome shotgun (WGS) entry which is preliminary data.</text>
</comment>
<dbReference type="EMBL" id="AVOT02002583">
    <property type="protein sequence ID" value="MBW0470885.1"/>
    <property type="molecule type" value="Genomic_DNA"/>
</dbReference>
<feature type="region of interest" description="Disordered" evidence="1">
    <location>
        <begin position="1"/>
        <end position="37"/>
    </location>
</feature>
<evidence type="ECO:0000256" key="1">
    <source>
        <dbReference type="SAM" id="MobiDB-lite"/>
    </source>
</evidence>
<feature type="compositionally biased region" description="Low complexity" evidence="1">
    <location>
        <begin position="1"/>
        <end position="15"/>
    </location>
</feature>
<gene>
    <name evidence="2" type="ORF">O181_010600</name>
</gene>
<accession>A0A9Q3BTI8</accession>